<accession>A0ABR2IP23</accession>
<reference evidence="2 3" key="1">
    <citation type="submission" date="2024-04" db="EMBL/GenBank/DDBJ databases">
        <title>Tritrichomonas musculus Genome.</title>
        <authorList>
            <person name="Alves-Ferreira E."/>
            <person name="Grigg M."/>
            <person name="Lorenzi H."/>
            <person name="Galac M."/>
        </authorList>
    </citation>
    <scope>NUCLEOTIDE SEQUENCE [LARGE SCALE GENOMIC DNA]</scope>
    <source>
        <strain evidence="2 3">EAF2021</strain>
    </source>
</reference>
<proteinExistence type="predicted"/>
<organism evidence="2 3">
    <name type="scientific">Tritrichomonas musculus</name>
    <dbReference type="NCBI Taxonomy" id="1915356"/>
    <lineage>
        <taxon>Eukaryota</taxon>
        <taxon>Metamonada</taxon>
        <taxon>Parabasalia</taxon>
        <taxon>Tritrichomonadida</taxon>
        <taxon>Tritrichomonadidae</taxon>
        <taxon>Tritrichomonas</taxon>
    </lineage>
</organism>
<feature type="compositionally biased region" description="Polar residues" evidence="1">
    <location>
        <begin position="237"/>
        <end position="251"/>
    </location>
</feature>
<comment type="caution">
    <text evidence="2">The sequence shown here is derived from an EMBL/GenBank/DDBJ whole genome shotgun (WGS) entry which is preliminary data.</text>
</comment>
<evidence type="ECO:0000256" key="1">
    <source>
        <dbReference type="SAM" id="MobiDB-lite"/>
    </source>
</evidence>
<dbReference type="EMBL" id="JAPFFF010000015">
    <property type="protein sequence ID" value="KAK8866665.1"/>
    <property type="molecule type" value="Genomic_DNA"/>
</dbReference>
<sequence>MFASFPFAPRTTQMGKEYDLNLDLQMIEVNNSNSFIIPQNASSINYLNCNEPIKFNLDNDNATDEPNLDFQSDFFNDIQRTSHKKLSNIDQNYCIQSNMSTNFSDLNLIEENFPNLLPNITIEFQQYMLEKAYYWNFDFANNVQLGEIFVKNKSIIEEELHLQKENPIYSSPISSISYIEENCFDSCNEDFNSISNFNIPETKKNFELEVKPTIDILLKSIHFLILPTQHPPKHNDISQPTENQLQSNEPKTITPEAKKSKIELPNNSLKVKCSKNNQENKPEKSNSTISRSRLFPKASKSVTPIKNSTDTRKALIIDERLISLPGFQQAFADYRVIFRSLKSCDIEINIHTCVILRPLVDPYDNMSKKTKKNFNVNRSQLVQALTLFERVFIVIAMEGEMVQYQNISKDILKLISNIYGNQISVRIRQFPTYKSAFNFIHSLVDDSQIFLRDCESLHEHLLSLFPTISKSLAQAILRKGNPITDCSIILDEFPQMNIIPFKHVLDTLSILYQKNKKKKQIIENDADDEDRLSHFVESNPQPLFAPSNKKISAPLPSSIFIKND</sequence>
<protein>
    <recommendedName>
        <fullName evidence="4">ERCC4 domain-containing protein</fullName>
    </recommendedName>
</protein>
<evidence type="ECO:0008006" key="4">
    <source>
        <dbReference type="Google" id="ProtNLM"/>
    </source>
</evidence>
<feature type="region of interest" description="Disordered" evidence="1">
    <location>
        <begin position="231"/>
        <end position="293"/>
    </location>
</feature>
<gene>
    <name evidence="2" type="ORF">M9Y10_009631</name>
</gene>
<name>A0ABR2IP23_9EUKA</name>
<keyword evidence="3" id="KW-1185">Reference proteome</keyword>
<evidence type="ECO:0000313" key="2">
    <source>
        <dbReference type="EMBL" id="KAK8866665.1"/>
    </source>
</evidence>
<evidence type="ECO:0000313" key="3">
    <source>
        <dbReference type="Proteomes" id="UP001470230"/>
    </source>
</evidence>
<feature type="compositionally biased region" description="Polar residues" evidence="1">
    <location>
        <begin position="265"/>
        <end position="277"/>
    </location>
</feature>
<dbReference type="Proteomes" id="UP001470230">
    <property type="component" value="Unassembled WGS sequence"/>
</dbReference>